<evidence type="ECO:0000313" key="1">
    <source>
        <dbReference type="EMBL" id="MCZ8516715.1"/>
    </source>
</evidence>
<dbReference type="Proteomes" id="UP001527882">
    <property type="component" value="Unassembled WGS sequence"/>
</dbReference>
<proteinExistence type="predicted"/>
<comment type="caution">
    <text evidence="1">The sequence shown here is derived from an EMBL/GenBank/DDBJ whole genome shotgun (WGS) entry which is preliminary data.</text>
</comment>
<gene>
    <name evidence="1" type="ORF">O9H85_30960</name>
</gene>
<accession>A0ABT4QJ46</accession>
<dbReference type="RefSeq" id="WP_269885249.1">
    <property type="nucleotide sequence ID" value="NZ_JAQAGZ010000026.1"/>
</dbReference>
<evidence type="ECO:0000313" key="2">
    <source>
        <dbReference type="Proteomes" id="UP001527882"/>
    </source>
</evidence>
<reference evidence="1 2" key="1">
    <citation type="submission" date="2022-12" db="EMBL/GenBank/DDBJ databases">
        <title>Draft genome sequence of Paenibacillus sp. dW9.</title>
        <authorList>
            <person name="Choi E.-W."/>
            <person name="Kim D.-U."/>
        </authorList>
    </citation>
    <scope>NUCLEOTIDE SEQUENCE [LARGE SCALE GENOMIC DNA]</scope>
    <source>
        <strain evidence="2">dW9</strain>
    </source>
</reference>
<organism evidence="1 2">
    <name type="scientific">Paenibacillus gyeongsangnamensis</name>
    <dbReference type="NCBI Taxonomy" id="3388067"/>
    <lineage>
        <taxon>Bacteria</taxon>
        <taxon>Bacillati</taxon>
        <taxon>Bacillota</taxon>
        <taxon>Bacilli</taxon>
        <taxon>Bacillales</taxon>
        <taxon>Paenibacillaceae</taxon>
        <taxon>Paenibacillus</taxon>
    </lineage>
</organism>
<evidence type="ECO:0008006" key="3">
    <source>
        <dbReference type="Google" id="ProtNLM"/>
    </source>
</evidence>
<protein>
    <recommendedName>
        <fullName evidence="3">LysR substrate-binding domain-containing protein</fullName>
    </recommendedName>
</protein>
<name>A0ABT4QJ46_9BACL</name>
<dbReference type="EMBL" id="JAQAGZ010000026">
    <property type="protein sequence ID" value="MCZ8516715.1"/>
    <property type="molecule type" value="Genomic_DNA"/>
</dbReference>
<sequence>MDKIGKLVYLKDRGTMNDLLSNTDGYNLGTGCIVRNYMNPNIISIPLDVGYQIQVGYVKRNDIFLPEEILVYIDLLSEALEKSKPKSL</sequence>
<keyword evidence="2" id="KW-1185">Reference proteome</keyword>